<evidence type="ECO:0000313" key="1">
    <source>
        <dbReference type="EMBL" id="KKA17403.1"/>
    </source>
</evidence>
<reference evidence="1 2" key="1">
    <citation type="submission" date="2015-04" db="EMBL/GenBank/DDBJ databases">
        <authorList>
            <person name="Heijne W.H."/>
            <person name="Fedorova N.D."/>
            <person name="Nierman W.C."/>
            <person name="Vollebregt A.W."/>
            <person name="Zhao Z."/>
            <person name="Wu L."/>
            <person name="Kumar M."/>
            <person name="Stam H."/>
            <person name="van den Berg M.A."/>
            <person name="Pel H.J."/>
        </authorList>
    </citation>
    <scope>NUCLEOTIDE SEQUENCE [LARGE SCALE GENOMIC DNA]</scope>
    <source>
        <strain evidence="1 2">CBS 393.64</strain>
    </source>
</reference>
<dbReference type="EMBL" id="LASV01000657">
    <property type="protein sequence ID" value="KKA17403.1"/>
    <property type="molecule type" value="Genomic_DNA"/>
</dbReference>
<evidence type="ECO:0000313" key="2">
    <source>
        <dbReference type="Proteomes" id="UP000053958"/>
    </source>
</evidence>
<feature type="non-terminal residue" evidence="1">
    <location>
        <position position="1"/>
    </location>
</feature>
<dbReference type="AlphaFoldDB" id="A0A0F4YII4"/>
<organism evidence="1 2">
    <name type="scientific">Rasamsonia emersonii (strain ATCC 16479 / CBS 393.64 / IMI 116815)</name>
    <dbReference type="NCBI Taxonomy" id="1408163"/>
    <lineage>
        <taxon>Eukaryota</taxon>
        <taxon>Fungi</taxon>
        <taxon>Dikarya</taxon>
        <taxon>Ascomycota</taxon>
        <taxon>Pezizomycotina</taxon>
        <taxon>Eurotiomycetes</taxon>
        <taxon>Eurotiomycetidae</taxon>
        <taxon>Eurotiales</taxon>
        <taxon>Trichocomaceae</taxon>
        <taxon>Rasamsonia</taxon>
    </lineage>
</organism>
<comment type="caution">
    <text evidence="1">The sequence shown here is derived from an EMBL/GenBank/DDBJ whole genome shotgun (WGS) entry which is preliminary data.</text>
</comment>
<dbReference type="Proteomes" id="UP000053958">
    <property type="component" value="Unassembled WGS sequence"/>
</dbReference>
<sequence length="96" mass="10843">GARNQNPETFYSTHKRLHSIREQELADDDFNPLVCTDSALRRVSCSYTYTGVSRSGSCLLRLLNTNISENNFNFASCYYHCLPGRSMTSCSHVAEI</sequence>
<name>A0A0F4YII4_RASE3</name>
<dbReference type="GeneID" id="25320908"/>
<accession>A0A0F4YII4</accession>
<proteinExistence type="predicted"/>
<protein>
    <submittedName>
        <fullName evidence="1">Uncharacterized protein</fullName>
    </submittedName>
</protein>
<keyword evidence="2" id="KW-1185">Reference proteome</keyword>
<dbReference type="RefSeq" id="XP_013324015.1">
    <property type="nucleotide sequence ID" value="XM_013468561.1"/>
</dbReference>
<gene>
    <name evidence="1" type="ORF">T310_8722</name>
</gene>